<feature type="transmembrane region" description="Helical" evidence="7">
    <location>
        <begin position="48"/>
        <end position="66"/>
    </location>
</feature>
<feature type="transmembrane region" description="Helical" evidence="7">
    <location>
        <begin position="382"/>
        <end position="401"/>
    </location>
</feature>
<dbReference type="EMBL" id="KL264841">
    <property type="protein sequence ID" value="KFZ61360.1"/>
    <property type="molecule type" value="Genomic_DNA"/>
</dbReference>
<feature type="transmembrane region" description="Helical" evidence="7">
    <location>
        <begin position="86"/>
        <end position="105"/>
    </location>
</feature>
<dbReference type="AlphaFoldDB" id="A0A094KRV6"/>
<name>A0A094KRV6_PODCR</name>
<feature type="transmembrane region" description="Helical" evidence="7">
    <location>
        <begin position="341"/>
        <end position="362"/>
    </location>
</feature>
<accession>A0A094KRV6</accession>
<dbReference type="PANTHER" id="PTHR10283:SF63">
    <property type="entry name" value="SOLUTE CARRIER FAMILY 13 MEMBER 4"/>
    <property type="match status" value="1"/>
</dbReference>
<evidence type="ECO:0000256" key="7">
    <source>
        <dbReference type="SAM" id="Phobius"/>
    </source>
</evidence>
<evidence type="ECO:0000256" key="1">
    <source>
        <dbReference type="ARBA" id="ARBA00004141"/>
    </source>
</evidence>
<evidence type="ECO:0000256" key="2">
    <source>
        <dbReference type="ARBA" id="ARBA00006772"/>
    </source>
</evidence>
<evidence type="ECO:0000313" key="8">
    <source>
        <dbReference type="EMBL" id="KFZ61360.1"/>
    </source>
</evidence>
<comment type="subcellular location">
    <subcellularLocation>
        <location evidence="1">Membrane</location>
        <topology evidence="1">Multi-pass membrane protein</topology>
    </subcellularLocation>
</comment>
<sequence>EASCAYVLIVTAVYWVSEAVPLGAAALVPAFLYPLFGVMKSSEVAAEYFKNTTLLLMGVICVAASVEKWNLHKRIALRMVMMAGAKPGMLLLCFMCCTTVLSMWLSNTSTTAMVMPIMEAVLQELVNAEEEHEVIGTAGSTIIEENEPIGLGEKHGQPSLELIFINEDATTTDFSSLMHSKSMNGVHVIANPIGTMNSKSNGQHLPQAQILVLPPKPSELGLSTKYRYQTRHDHMVCKCLSLSISYAATIGGLTTIIGTSTSLIFLEHFNNHYPNAEVVNFGTWFLFSFPISLIMLVLTWFWMHWLFLGCNFKETCSVSKKKKTKREEMSERRIQEEYKKLGNVSYPEMVTGFFFILMTLLWFTREPGFVPGWSSFFEKKGYRTDATVSVFLGFLLFLIPAKKPCFGKREKGDGEKSADINTLDPIITWKDFQKTMPWEIVVLVGGGYALAAGCKTSGLSTWIGRQMLSLSNLPYWAVTLLACILVSLVTEFVSNPATITIFLPILCSMSETLLINPLYTLIPVTMCISFAVMLPVGNPPNAIVFSYGHCQIKDMVKAGLGVNLIGLAVVMVAINTWGIRLFQLNTFPEWAVVGNVTSQT</sequence>
<feature type="transmembrane region" description="Helical" evidence="7">
    <location>
        <begin position="475"/>
        <end position="506"/>
    </location>
</feature>
<keyword evidence="6" id="KW-0915">Sodium</keyword>
<evidence type="ECO:0000256" key="4">
    <source>
        <dbReference type="ARBA" id="ARBA00022989"/>
    </source>
</evidence>
<feature type="non-terminal residue" evidence="8">
    <location>
        <position position="1"/>
    </location>
</feature>
<gene>
    <name evidence="8" type="ORF">N338_09107</name>
</gene>
<feature type="transmembrane region" description="Helical" evidence="7">
    <location>
        <begin position="239"/>
        <end position="264"/>
    </location>
</feature>
<dbReference type="GO" id="GO:0015370">
    <property type="term" value="F:solute:sodium symporter activity"/>
    <property type="evidence" value="ECO:0007669"/>
    <property type="project" value="UniProtKB-ARBA"/>
</dbReference>
<evidence type="ECO:0000313" key="9">
    <source>
        <dbReference type="Proteomes" id="UP000053854"/>
    </source>
</evidence>
<keyword evidence="5 7" id="KW-0472">Membrane</keyword>
<dbReference type="GO" id="GO:0005886">
    <property type="term" value="C:plasma membrane"/>
    <property type="evidence" value="ECO:0007669"/>
    <property type="project" value="TreeGrafter"/>
</dbReference>
<feature type="transmembrane region" description="Helical" evidence="7">
    <location>
        <begin position="558"/>
        <end position="577"/>
    </location>
</feature>
<keyword evidence="3 7" id="KW-0812">Transmembrane</keyword>
<dbReference type="PANTHER" id="PTHR10283">
    <property type="entry name" value="SOLUTE CARRIER FAMILY 13 MEMBER"/>
    <property type="match status" value="1"/>
</dbReference>
<keyword evidence="6" id="KW-0406">Ion transport</keyword>
<evidence type="ECO:0000256" key="5">
    <source>
        <dbReference type="ARBA" id="ARBA00023136"/>
    </source>
</evidence>
<evidence type="ECO:0000256" key="6">
    <source>
        <dbReference type="ARBA" id="ARBA00023201"/>
    </source>
</evidence>
<keyword evidence="4 7" id="KW-1133">Transmembrane helix</keyword>
<proteinExistence type="inferred from homology"/>
<dbReference type="Pfam" id="PF00939">
    <property type="entry name" value="Na_sulph_symp"/>
    <property type="match status" value="1"/>
</dbReference>
<comment type="similarity">
    <text evidence="2">Belongs to the SLC13A/DASS transporter (TC 2.A.47) family. NADC subfamily.</text>
</comment>
<keyword evidence="6" id="KW-0813">Transport</keyword>
<dbReference type="OrthoDB" id="6493944at2759"/>
<keyword evidence="9" id="KW-1185">Reference proteome</keyword>
<feature type="transmembrane region" description="Helical" evidence="7">
    <location>
        <begin position="12"/>
        <end position="36"/>
    </location>
</feature>
<feature type="non-terminal residue" evidence="8">
    <location>
        <position position="600"/>
    </location>
</feature>
<dbReference type="Proteomes" id="UP000053854">
    <property type="component" value="Unassembled WGS sequence"/>
</dbReference>
<feature type="transmembrane region" description="Helical" evidence="7">
    <location>
        <begin position="440"/>
        <end position="463"/>
    </location>
</feature>
<evidence type="ECO:0000256" key="3">
    <source>
        <dbReference type="ARBA" id="ARBA00022692"/>
    </source>
</evidence>
<protein>
    <submittedName>
        <fullName evidence="8">Solute carrier family 13 member 4</fullName>
    </submittedName>
</protein>
<organism evidence="8 9">
    <name type="scientific">Podiceps cristatus</name>
    <name type="common">Great crested grebe</name>
    <dbReference type="NCBI Taxonomy" id="345573"/>
    <lineage>
        <taxon>Eukaryota</taxon>
        <taxon>Metazoa</taxon>
        <taxon>Chordata</taxon>
        <taxon>Craniata</taxon>
        <taxon>Vertebrata</taxon>
        <taxon>Euteleostomi</taxon>
        <taxon>Archelosauria</taxon>
        <taxon>Archosauria</taxon>
        <taxon>Dinosauria</taxon>
        <taxon>Saurischia</taxon>
        <taxon>Theropoda</taxon>
        <taxon>Coelurosauria</taxon>
        <taxon>Aves</taxon>
        <taxon>Neognathae</taxon>
        <taxon>Neoaves</taxon>
        <taxon>Mirandornithes</taxon>
        <taxon>Podicipediformes</taxon>
        <taxon>Podicipedidae</taxon>
        <taxon>Podiceps</taxon>
    </lineage>
</organism>
<dbReference type="InterPro" id="IPR001898">
    <property type="entry name" value="SLC13A/DASS"/>
</dbReference>
<reference evidence="8 9" key="1">
    <citation type="submission" date="2014-04" db="EMBL/GenBank/DDBJ databases">
        <title>Genome evolution of avian class.</title>
        <authorList>
            <person name="Zhang G."/>
            <person name="Li C."/>
        </authorList>
    </citation>
    <scope>NUCLEOTIDE SEQUENCE [LARGE SCALE GENOMIC DNA]</scope>
    <source>
        <strain evidence="8">BGI_N338</strain>
    </source>
</reference>
<feature type="transmembrane region" description="Helical" evidence="7">
    <location>
        <begin position="284"/>
        <end position="303"/>
    </location>
</feature>
<feature type="transmembrane region" description="Helical" evidence="7">
    <location>
        <begin position="518"/>
        <end position="538"/>
    </location>
</feature>
<keyword evidence="6" id="KW-0739">Sodium transport</keyword>